<accession>A0A7Y8Y4M8</accession>
<dbReference type="Pfam" id="PF07661">
    <property type="entry name" value="MORN_2"/>
    <property type="match status" value="2"/>
</dbReference>
<feature type="chain" id="PRO_5031098530" description="Antitoxin component YwqK of the YwqJK toxin-antitoxin module" evidence="1">
    <location>
        <begin position="22"/>
        <end position="239"/>
    </location>
</feature>
<evidence type="ECO:0000313" key="2">
    <source>
        <dbReference type="EMBL" id="NYA72446.1"/>
    </source>
</evidence>
<dbReference type="InterPro" id="IPR011652">
    <property type="entry name" value="MORN_2"/>
</dbReference>
<comment type="caution">
    <text evidence="2">The sequence shown here is derived from an EMBL/GenBank/DDBJ whole genome shotgun (WGS) entry which is preliminary data.</text>
</comment>
<keyword evidence="1" id="KW-0732">Signal</keyword>
<gene>
    <name evidence="2" type="ORF">HZF10_16060</name>
</gene>
<organism evidence="2 3">
    <name type="scientific">Flavobacterium agri</name>
    <dbReference type="NCBI Taxonomy" id="2743471"/>
    <lineage>
        <taxon>Bacteria</taxon>
        <taxon>Pseudomonadati</taxon>
        <taxon>Bacteroidota</taxon>
        <taxon>Flavobacteriia</taxon>
        <taxon>Flavobacteriales</taxon>
        <taxon>Flavobacteriaceae</taxon>
        <taxon>Flavobacterium</taxon>
    </lineage>
</organism>
<dbReference type="SUPFAM" id="SSF82185">
    <property type="entry name" value="Histone H3 K4-specific methyltransferase SET7/9 N-terminal domain"/>
    <property type="match status" value="2"/>
</dbReference>
<dbReference type="RefSeq" id="WP_176007250.1">
    <property type="nucleotide sequence ID" value="NZ_JABWMI010000020.1"/>
</dbReference>
<dbReference type="Proteomes" id="UP000535020">
    <property type="component" value="Unassembled WGS sequence"/>
</dbReference>
<dbReference type="PANTHER" id="PTHR33706">
    <property type="entry name" value="MORN VARIANT REPEAT PROTEIN"/>
    <property type="match status" value="1"/>
</dbReference>
<dbReference type="AlphaFoldDB" id="A0A7Y8Y4M8"/>
<sequence>MKFLCSSIFFFVVLFNGVSIAQETNKLDSNGKKHGLWKGVYEESQRPRYEGTFDHGKETGTFKFFDDTKAGSLIATREFKADGSAYNTFYNQKGSKVSEGKLVNKQYEGEWKYYHENSPAIMTLENYKNGKLVGKRTVYYKNGKLAEEANYKDGIKDGSYKKYAENDKSVVLEEVTFVNGKEQGEAIYRNPDGTLASKGRYENGEKKGTWEFYENGKLKKKEKYPIQRKFQKLPPRKDF</sequence>
<feature type="signal peptide" evidence="1">
    <location>
        <begin position="1"/>
        <end position="21"/>
    </location>
</feature>
<dbReference type="Gene3D" id="2.20.110.10">
    <property type="entry name" value="Histone H3 K4-specific methyltransferase SET7/9 N-terminal domain"/>
    <property type="match status" value="3"/>
</dbReference>
<dbReference type="PANTHER" id="PTHR33706:SF1">
    <property type="entry name" value="TPR REPEAT PROTEIN"/>
    <property type="match status" value="1"/>
</dbReference>
<evidence type="ECO:0008006" key="4">
    <source>
        <dbReference type="Google" id="ProtNLM"/>
    </source>
</evidence>
<evidence type="ECO:0000313" key="3">
    <source>
        <dbReference type="Proteomes" id="UP000535020"/>
    </source>
</evidence>
<name>A0A7Y8Y4M8_9FLAO</name>
<proteinExistence type="predicted"/>
<dbReference type="EMBL" id="JACBJI010000008">
    <property type="protein sequence ID" value="NYA72446.1"/>
    <property type="molecule type" value="Genomic_DNA"/>
</dbReference>
<evidence type="ECO:0000256" key="1">
    <source>
        <dbReference type="SAM" id="SignalP"/>
    </source>
</evidence>
<protein>
    <recommendedName>
        <fullName evidence="4">Antitoxin component YwqK of the YwqJK toxin-antitoxin module</fullName>
    </recommendedName>
</protein>
<keyword evidence="3" id="KW-1185">Reference proteome</keyword>
<reference evidence="2 3" key="1">
    <citation type="submission" date="2020-07" db="EMBL/GenBank/DDBJ databases">
        <authorList>
            <person name="Sun Q."/>
        </authorList>
    </citation>
    <scope>NUCLEOTIDE SEQUENCE [LARGE SCALE GENOMIC DNA]</scope>
    <source>
        <strain evidence="2 3">MAH-1</strain>
    </source>
</reference>